<dbReference type="Proteomes" id="UP000054217">
    <property type="component" value="Unassembled WGS sequence"/>
</dbReference>
<dbReference type="Pfam" id="PF13923">
    <property type="entry name" value="zf-C3HC4_2"/>
    <property type="match status" value="1"/>
</dbReference>
<dbReference type="GO" id="GO:0008270">
    <property type="term" value="F:zinc ion binding"/>
    <property type="evidence" value="ECO:0007669"/>
    <property type="project" value="UniProtKB-KW"/>
</dbReference>
<dbReference type="InterPro" id="IPR001841">
    <property type="entry name" value="Znf_RING"/>
</dbReference>
<organism evidence="5 6">
    <name type="scientific">Pisolithus tinctorius Marx 270</name>
    <dbReference type="NCBI Taxonomy" id="870435"/>
    <lineage>
        <taxon>Eukaryota</taxon>
        <taxon>Fungi</taxon>
        <taxon>Dikarya</taxon>
        <taxon>Basidiomycota</taxon>
        <taxon>Agaricomycotina</taxon>
        <taxon>Agaricomycetes</taxon>
        <taxon>Agaricomycetidae</taxon>
        <taxon>Boletales</taxon>
        <taxon>Sclerodermatineae</taxon>
        <taxon>Pisolithaceae</taxon>
        <taxon>Pisolithus</taxon>
    </lineage>
</organism>
<reference evidence="6" key="2">
    <citation type="submission" date="2015-01" db="EMBL/GenBank/DDBJ databases">
        <title>Evolutionary Origins and Diversification of the Mycorrhizal Mutualists.</title>
        <authorList>
            <consortium name="DOE Joint Genome Institute"/>
            <consortium name="Mycorrhizal Genomics Consortium"/>
            <person name="Kohler A."/>
            <person name="Kuo A."/>
            <person name="Nagy L.G."/>
            <person name="Floudas D."/>
            <person name="Copeland A."/>
            <person name="Barry K.W."/>
            <person name="Cichocki N."/>
            <person name="Veneault-Fourrey C."/>
            <person name="LaButti K."/>
            <person name="Lindquist E.A."/>
            <person name="Lipzen A."/>
            <person name="Lundell T."/>
            <person name="Morin E."/>
            <person name="Murat C."/>
            <person name="Riley R."/>
            <person name="Ohm R."/>
            <person name="Sun H."/>
            <person name="Tunlid A."/>
            <person name="Henrissat B."/>
            <person name="Grigoriev I.V."/>
            <person name="Hibbett D.S."/>
            <person name="Martin F."/>
        </authorList>
    </citation>
    <scope>NUCLEOTIDE SEQUENCE [LARGE SCALE GENOMIC DNA]</scope>
    <source>
        <strain evidence="6">Marx 270</strain>
    </source>
</reference>
<dbReference type="EMBL" id="KN831951">
    <property type="protein sequence ID" value="KIO10688.1"/>
    <property type="molecule type" value="Genomic_DNA"/>
</dbReference>
<keyword evidence="6" id="KW-1185">Reference proteome</keyword>
<evidence type="ECO:0000313" key="5">
    <source>
        <dbReference type="EMBL" id="KIO10688.1"/>
    </source>
</evidence>
<dbReference type="CDD" id="cd16449">
    <property type="entry name" value="RING-HC"/>
    <property type="match status" value="1"/>
</dbReference>
<keyword evidence="1" id="KW-0479">Metal-binding</keyword>
<dbReference type="HOGENOM" id="CLU_079701_0_0_1"/>
<keyword evidence="1" id="KW-0863">Zinc-finger</keyword>
<dbReference type="Gene3D" id="3.30.40.10">
    <property type="entry name" value="Zinc/RING finger domain, C3HC4 (zinc finger)"/>
    <property type="match status" value="1"/>
</dbReference>
<protein>
    <recommendedName>
        <fullName evidence="4">RING-type domain-containing protein</fullName>
    </recommendedName>
</protein>
<feature type="coiled-coil region" evidence="2">
    <location>
        <begin position="82"/>
        <end position="123"/>
    </location>
</feature>
<accession>A0A0C3JNB1</accession>
<reference evidence="5 6" key="1">
    <citation type="submission" date="2014-04" db="EMBL/GenBank/DDBJ databases">
        <authorList>
            <consortium name="DOE Joint Genome Institute"/>
            <person name="Kuo A."/>
            <person name="Kohler A."/>
            <person name="Costa M.D."/>
            <person name="Nagy L.G."/>
            <person name="Floudas D."/>
            <person name="Copeland A."/>
            <person name="Barry K.W."/>
            <person name="Cichocki N."/>
            <person name="Veneault-Fourrey C."/>
            <person name="LaButti K."/>
            <person name="Lindquist E.A."/>
            <person name="Lipzen A."/>
            <person name="Lundell T."/>
            <person name="Morin E."/>
            <person name="Murat C."/>
            <person name="Sun H."/>
            <person name="Tunlid A."/>
            <person name="Henrissat B."/>
            <person name="Grigoriev I.V."/>
            <person name="Hibbett D.S."/>
            <person name="Martin F."/>
            <person name="Nordberg H.P."/>
            <person name="Cantor M.N."/>
            <person name="Hua S.X."/>
        </authorList>
    </citation>
    <scope>NUCLEOTIDE SEQUENCE [LARGE SCALE GENOMIC DNA]</scope>
    <source>
        <strain evidence="5 6">Marx 270</strain>
    </source>
</reference>
<dbReference type="AlphaFoldDB" id="A0A0C3JNB1"/>
<dbReference type="GO" id="GO:0061630">
    <property type="term" value="F:ubiquitin protein ligase activity"/>
    <property type="evidence" value="ECO:0007669"/>
    <property type="project" value="TreeGrafter"/>
</dbReference>
<dbReference type="InterPro" id="IPR013083">
    <property type="entry name" value="Znf_RING/FYVE/PHD"/>
</dbReference>
<name>A0A0C3JNB1_PISTI</name>
<dbReference type="PANTHER" id="PTHR25462:SF296">
    <property type="entry name" value="MEIOTIC P26, ISOFORM F"/>
    <property type="match status" value="1"/>
</dbReference>
<dbReference type="PANTHER" id="PTHR25462">
    <property type="entry name" value="BONUS, ISOFORM C-RELATED"/>
    <property type="match status" value="1"/>
</dbReference>
<feature type="compositionally biased region" description="Polar residues" evidence="3">
    <location>
        <begin position="161"/>
        <end position="175"/>
    </location>
</feature>
<evidence type="ECO:0000256" key="1">
    <source>
        <dbReference type="PROSITE-ProRule" id="PRU00175"/>
    </source>
</evidence>
<feature type="region of interest" description="Disordered" evidence="3">
    <location>
        <begin position="157"/>
        <end position="231"/>
    </location>
</feature>
<evidence type="ECO:0000313" key="6">
    <source>
        <dbReference type="Proteomes" id="UP000054217"/>
    </source>
</evidence>
<feature type="compositionally biased region" description="Basic residues" evidence="3">
    <location>
        <begin position="184"/>
        <end position="198"/>
    </location>
</feature>
<keyword evidence="2" id="KW-0175">Coiled coil</keyword>
<evidence type="ECO:0000259" key="4">
    <source>
        <dbReference type="PROSITE" id="PS50089"/>
    </source>
</evidence>
<dbReference type="GO" id="GO:0005654">
    <property type="term" value="C:nucleoplasm"/>
    <property type="evidence" value="ECO:0007669"/>
    <property type="project" value="TreeGrafter"/>
</dbReference>
<dbReference type="InParanoid" id="A0A0C3JNB1"/>
<gene>
    <name evidence="5" type="ORF">M404DRAFT_995166</name>
</gene>
<evidence type="ECO:0000256" key="3">
    <source>
        <dbReference type="SAM" id="MobiDB-lite"/>
    </source>
</evidence>
<proteinExistence type="predicted"/>
<dbReference type="SMART" id="SM00184">
    <property type="entry name" value="RING"/>
    <property type="match status" value="1"/>
</dbReference>
<dbReference type="STRING" id="870435.A0A0C3JNB1"/>
<feature type="compositionally biased region" description="Basic and acidic residues" evidence="3">
    <location>
        <begin position="217"/>
        <end position="231"/>
    </location>
</feature>
<feature type="domain" description="RING-type" evidence="4">
    <location>
        <begin position="4"/>
        <end position="47"/>
    </location>
</feature>
<sequence>MADCGICLEALKKPVSTPCGHVHCEACLRNYIVSSNDALKSTCPTCRREFHIATPDLAVVPEKYHGFILPTIRKLYIDIPSTSKLVKKVNSLKTQVKDLSKEIDLLDERCDGLEREVQAFAEAERATRIEMRALQNEYEELSYKYDSMVALCTETHCSPGPSRSSHNNDATTSLDNAALPVQLRPKRALPKSRPHRSARHSDVPNVPLVSKRQRVSRHSDVHDIGRPPRNE</sequence>
<keyword evidence="1" id="KW-0862">Zinc</keyword>
<dbReference type="PROSITE" id="PS50089">
    <property type="entry name" value="ZF_RING_2"/>
    <property type="match status" value="1"/>
</dbReference>
<dbReference type="InterPro" id="IPR047153">
    <property type="entry name" value="TRIM45/56/19-like"/>
</dbReference>
<evidence type="ECO:0000256" key="2">
    <source>
        <dbReference type="SAM" id="Coils"/>
    </source>
</evidence>
<dbReference type="OrthoDB" id="6270329at2759"/>
<dbReference type="SUPFAM" id="SSF57850">
    <property type="entry name" value="RING/U-box"/>
    <property type="match status" value="1"/>
</dbReference>